<protein>
    <submittedName>
        <fullName evidence="1">Uncharacterized protein</fullName>
    </submittedName>
</protein>
<proteinExistence type="predicted"/>
<dbReference type="Proteomes" id="UP000464644">
    <property type="component" value="Chromosome"/>
</dbReference>
<sequence length="121" mass="13859">MEHDPVEILNKIAEFKYVSEPDVLVREVRMILDLGEMNPELRIKVWRSEYPPSEPYSYDLSHYAWTPEQAGPYRPGSRSNATEEGAIKSAVLAVATYLQAAIDQGHEPNEPKDWLVPNENY</sequence>
<name>A0ABX6HE58_9PSED</name>
<reference evidence="1 2" key="1">
    <citation type="journal article" date="2014" name="Genome Announc.">
        <title>Draft Genome Sequences of a Phylogenetically Diverse Suite of Pseudomonas syringae Strains from Multiple Source Populations.</title>
        <authorList>
            <person name="Baltrus D.A."/>
            <person name="Yourstone S."/>
            <person name="Lind A."/>
            <person name="Guilbaud C."/>
            <person name="Sands D.C."/>
            <person name="Jones C.D."/>
            <person name="Morris C.E."/>
            <person name="Dangl J.L."/>
        </authorList>
    </citation>
    <scope>NUCLEOTIDE SEQUENCE [LARGE SCALE GENOMIC DNA]</scope>
    <source>
        <strain evidence="1 2">CC1524</strain>
    </source>
</reference>
<dbReference type="RefSeq" id="WP_152535014.1">
    <property type="nucleotide sequence ID" value="NZ_CP047265.1"/>
</dbReference>
<organism evidence="1 2">
    <name type="scientific">Pseudomonas asturiensis</name>
    <dbReference type="NCBI Taxonomy" id="1190415"/>
    <lineage>
        <taxon>Bacteria</taxon>
        <taxon>Pseudomonadati</taxon>
        <taxon>Pseudomonadota</taxon>
        <taxon>Gammaproteobacteria</taxon>
        <taxon>Pseudomonadales</taxon>
        <taxon>Pseudomonadaceae</taxon>
        <taxon>Pseudomonas</taxon>
    </lineage>
</organism>
<gene>
    <name evidence="1" type="ORF">N015_16245</name>
</gene>
<evidence type="ECO:0000313" key="2">
    <source>
        <dbReference type="Proteomes" id="UP000464644"/>
    </source>
</evidence>
<evidence type="ECO:0000313" key="1">
    <source>
        <dbReference type="EMBL" id="QHF03879.1"/>
    </source>
</evidence>
<dbReference type="EMBL" id="CP047265">
    <property type="protein sequence ID" value="QHF03879.1"/>
    <property type="molecule type" value="Genomic_DNA"/>
</dbReference>
<keyword evidence="2" id="KW-1185">Reference proteome</keyword>
<accession>A0ABX6HE58</accession>